<dbReference type="WBParaSite" id="DME_0000421701-mRNA-1">
    <property type="protein sequence ID" value="DME_0000421701-mRNA-1"/>
    <property type="gene ID" value="DME_0000421701"/>
</dbReference>
<dbReference type="GO" id="GO:0043066">
    <property type="term" value="P:negative regulation of apoptotic process"/>
    <property type="evidence" value="ECO:0007669"/>
    <property type="project" value="TreeGrafter"/>
</dbReference>
<reference evidence="6" key="1">
    <citation type="submission" date="2017-02" db="UniProtKB">
        <authorList>
            <consortium name="WormBaseParasite"/>
        </authorList>
    </citation>
    <scope>IDENTIFICATION</scope>
</reference>
<dbReference type="InterPro" id="IPR044034">
    <property type="entry name" value="NAC-like_UBA"/>
</dbReference>
<dbReference type="InterPro" id="IPR052617">
    <property type="entry name" value="Huntingtin-int_K"/>
</dbReference>
<keyword evidence="5" id="KW-1185">Reference proteome</keyword>
<dbReference type="Gene3D" id="1.10.8.10">
    <property type="entry name" value="DNA helicase RuvA subunit, C-terminal domain"/>
    <property type="match status" value="1"/>
</dbReference>
<dbReference type="STRING" id="318479.A0A0N4UAM8"/>
<dbReference type="GO" id="GO:0050821">
    <property type="term" value="P:protein stabilization"/>
    <property type="evidence" value="ECO:0007669"/>
    <property type="project" value="TreeGrafter"/>
</dbReference>
<evidence type="ECO:0000313" key="4">
    <source>
        <dbReference type="Proteomes" id="UP000038040"/>
    </source>
</evidence>
<dbReference type="EMBL" id="UYYG01001165">
    <property type="protein sequence ID" value="VDN58127.1"/>
    <property type="molecule type" value="Genomic_DNA"/>
</dbReference>
<evidence type="ECO:0000256" key="1">
    <source>
        <dbReference type="SAM" id="MobiDB-lite"/>
    </source>
</evidence>
<protein>
    <submittedName>
        <fullName evidence="6">HYPK_UBA domain-containing protein</fullName>
    </submittedName>
</protein>
<dbReference type="PANTHER" id="PTHR31184">
    <property type="entry name" value="HUNTINGTIN-INTERACTING PROTEIN K FAMILY MEMBER"/>
    <property type="match status" value="1"/>
</dbReference>
<dbReference type="Proteomes" id="UP000038040">
    <property type="component" value="Unplaced"/>
</dbReference>
<feature type="region of interest" description="Disordered" evidence="1">
    <location>
        <begin position="1"/>
        <end position="23"/>
    </location>
</feature>
<dbReference type="PANTHER" id="PTHR31184:SF2">
    <property type="entry name" value="HUNTINGTIN-INTERACTING PROTEIN K"/>
    <property type="match status" value="1"/>
</dbReference>
<dbReference type="Pfam" id="PF19026">
    <property type="entry name" value="UBA_HYPK"/>
    <property type="match status" value="1"/>
</dbReference>
<dbReference type="InterPro" id="IPR038922">
    <property type="entry name" value="HYPK_UBA"/>
</dbReference>
<evidence type="ECO:0000313" key="6">
    <source>
        <dbReference type="WBParaSite" id="DME_0000421701-mRNA-1"/>
    </source>
</evidence>
<evidence type="ECO:0000313" key="3">
    <source>
        <dbReference type="EMBL" id="VDN58127.1"/>
    </source>
</evidence>
<evidence type="ECO:0000259" key="2">
    <source>
        <dbReference type="Pfam" id="PF19026"/>
    </source>
</evidence>
<feature type="domain" description="Nascent polypeptide-associated complex subunit alpha-like UBA" evidence="2">
    <location>
        <begin position="65"/>
        <end position="104"/>
    </location>
</feature>
<accession>A0A0N4UAM8</accession>
<dbReference type="CDD" id="cd14361">
    <property type="entry name" value="UBA_HYPK"/>
    <property type="match status" value="1"/>
</dbReference>
<organism evidence="4 6">
    <name type="scientific">Dracunculus medinensis</name>
    <name type="common">Guinea worm</name>
    <dbReference type="NCBI Taxonomy" id="318479"/>
    <lineage>
        <taxon>Eukaryota</taxon>
        <taxon>Metazoa</taxon>
        <taxon>Ecdysozoa</taxon>
        <taxon>Nematoda</taxon>
        <taxon>Chromadorea</taxon>
        <taxon>Rhabditida</taxon>
        <taxon>Spirurina</taxon>
        <taxon>Dracunculoidea</taxon>
        <taxon>Dracunculidae</taxon>
        <taxon>Dracunculus</taxon>
    </lineage>
</organism>
<dbReference type="OrthoDB" id="285219at2759"/>
<dbReference type="AlphaFoldDB" id="A0A0N4UAM8"/>
<name>A0A0N4UAM8_DRAME</name>
<reference evidence="3 5" key="2">
    <citation type="submission" date="2018-11" db="EMBL/GenBank/DDBJ databases">
        <authorList>
            <consortium name="Pathogen Informatics"/>
        </authorList>
    </citation>
    <scope>NUCLEOTIDE SEQUENCE [LARGE SCALE GENOMIC DNA]</scope>
</reference>
<dbReference type="Proteomes" id="UP000274756">
    <property type="component" value="Unassembled WGS sequence"/>
</dbReference>
<proteinExistence type="predicted"/>
<evidence type="ECO:0000313" key="5">
    <source>
        <dbReference type="Proteomes" id="UP000274756"/>
    </source>
</evidence>
<feature type="compositionally biased region" description="Basic and acidic residues" evidence="1">
    <location>
        <begin position="1"/>
        <end position="11"/>
    </location>
</feature>
<sequence>MGDTNQDDKNTNETADNAPAKKKDWTAADLVKVTEYTDENDNGKEVSNEKLDSLISGPQASKKAVNIRKEDVQMIMEELELPKIIAEKKLIEHNGDVIAATRDLMGF</sequence>
<gene>
    <name evidence="3" type="ORF">DME_LOCUS8100</name>
</gene>